<dbReference type="PANTHER" id="PTHR21661">
    <property type="entry name" value="EPOXIDE HYDROLASE 1-RELATED"/>
    <property type="match status" value="1"/>
</dbReference>
<evidence type="ECO:0000313" key="6">
    <source>
        <dbReference type="EMBL" id="MWB98481.1"/>
    </source>
</evidence>
<evidence type="ECO:0000313" key="7">
    <source>
        <dbReference type="Proteomes" id="UP000438182"/>
    </source>
</evidence>
<feature type="active site" description="Proton acceptor" evidence="4">
    <location>
        <position position="357"/>
    </location>
</feature>
<comment type="caution">
    <text evidence="6">The sequence shown here is derived from an EMBL/GenBank/DDBJ whole genome shotgun (WGS) entry which is preliminary data.</text>
</comment>
<evidence type="ECO:0000256" key="3">
    <source>
        <dbReference type="ARBA" id="ARBA00022801"/>
    </source>
</evidence>
<dbReference type="PRINTS" id="PR00412">
    <property type="entry name" value="EPOXHYDRLASE"/>
</dbReference>
<dbReference type="PIRSF" id="PIRSF001112">
    <property type="entry name" value="Epoxide_hydrolase"/>
    <property type="match status" value="1"/>
</dbReference>
<dbReference type="GO" id="GO:0097176">
    <property type="term" value="P:epoxide metabolic process"/>
    <property type="evidence" value="ECO:0007669"/>
    <property type="project" value="TreeGrafter"/>
</dbReference>
<dbReference type="EMBL" id="WSTA01000027">
    <property type="protein sequence ID" value="MWB98481.1"/>
    <property type="molecule type" value="Genomic_DNA"/>
</dbReference>
<feature type="domain" description="Epoxide hydrolase N-terminal" evidence="5">
    <location>
        <begin position="4"/>
        <end position="107"/>
    </location>
</feature>
<evidence type="ECO:0000256" key="2">
    <source>
        <dbReference type="ARBA" id="ARBA00022797"/>
    </source>
</evidence>
<dbReference type="Proteomes" id="UP000438182">
    <property type="component" value="Unassembled WGS sequence"/>
</dbReference>
<dbReference type="AlphaFoldDB" id="A0A6I4NWF6"/>
<keyword evidence="2" id="KW-0058">Aromatic hydrocarbons catabolism</keyword>
<gene>
    <name evidence="6" type="ORF">GB864_07960</name>
</gene>
<evidence type="ECO:0000256" key="4">
    <source>
        <dbReference type="PIRSR" id="PIRSR001112-1"/>
    </source>
</evidence>
<feature type="active site" description="Nucleophile" evidence="4">
    <location>
        <position position="176"/>
    </location>
</feature>
<dbReference type="SUPFAM" id="SSF53474">
    <property type="entry name" value="alpha/beta-Hydrolases"/>
    <property type="match status" value="1"/>
</dbReference>
<organism evidence="6 7">
    <name type="scientific">Agromyces seonyuensis</name>
    <dbReference type="NCBI Taxonomy" id="2662446"/>
    <lineage>
        <taxon>Bacteria</taxon>
        <taxon>Bacillati</taxon>
        <taxon>Actinomycetota</taxon>
        <taxon>Actinomycetes</taxon>
        <taxon>Micrococcales</taxon>
        <taxon>Microbacteriaceae</taxon>
        <taxon>Agromyces</taxon>
    </lineage>
</organism>
<dbReference type="PANTHER" id="PTHR21661:SF35">
    <property type="entry name" value="EPOXIDE HYDROLASE"/>
    <property type="match status" value="1"/>
</dbReference>
<keyword evidence="3 6" id="KW-0378">Hydrolase</keyword>
<feature type="active site" description="Proton donor" evidence="4">
    <location>
        <position position="308"/>
    </location>
</feature>
<comment type="similarity">
    <text evidence="1">Belongs to the peptidase S33 family.</text>
</comment>
<protein>
    <submittedName>
        <fullName evidence="6">Alpha/beta fold hydrolase</fullName>
    </submittedName>
</protein>
<dbReference type="RefSeq" id="WP_160423850.1">
    <property type="nucleotide sequence ID" value="NZ_WSTA01000027.1"/>
</dbReference>
<dbReference type="InterPro" id="IPR010497">
    <property type="entry name" value="Epoxide_hydro_N"/>
</dbReference>
<dbReference type="GO" id="GO:0004301">
    <property type="term" value="F:epoxide hydrolase activity"/>
    <property type="evidence" value="ECO:0007669"/>
    <property type="project" value="TreeGrafter"/>
</dbReference>
<accession>A0A6I4NWF6</accession>
<dbReference type="InterPro" id="IPR016292">
    <property type="entry name" value="Epoxide_hydrolase"/>
</dbReference>
<name>A0A6I4NWF6_9MICO</name>
<evidence type="ECO:0000256" key="1">
    <source>
        <dbReference type="ARBA" id="ARBA00010088"/>
    </source>
</evidence>
<reference evidence="6 7" key="1">
    <citation type="submission" date="2019-12" db="EMBL/GenBank/DDBJ databases">
        <authorList>
            <person name="Kim Y.S."/>
        </authorList>
    </citation>
    <scope>NUCLEOTIDE SEQUENCE [LARGE SCALE GENOMIC DNA]</scope>
    <source>
        <strain evidence="6 7">MMS17-SY077</strain>
    </source>
</reference>
<dbReference type="InterPro" id="IPR029058">
    <property type="entry name" value="AB_hydrolase_fold"/>
</dbReference>
<proteinExistence type="inferred from homology"/>
<dbReference type="Gene3D" id="3.40.50.1820">
    <property type="entry name" value="alpha/beta hydrolase"/>
    <property type="match status" value="1"/>
</dbReference>
<dbReference type="Pfam" id="PF06441">
    <property type="entry name" value="EHN"/>
    <property type="match status" value="1"/>
</dbReference>
<sequence>MDLEPYELAIPDAEIRDLAERLSRTRWPADLVDDWSRGTPVAEAKALVDRWLDGFDWRAQEARLNALPQFLAHVDGQPIHGFHVRSPRDDATPLLLCHGYPSNCVEFSRILADLADPMGGATGGATALHVVAPSIPGYGLSTPLVGTGWDIPRVAHAFDDVMLALGYDRFAVFGEDVGAGVAEQLCLDAGERVVGILGATDPGAIATEYTPPTDHLTDEEHRRHDAAKAARAEDFGYLALQTTRPLSVAFGLADSPVMQLTWMAEKFHEWTDPVGAPSAEGVDVDDLLALVSVSWFGGAGDGAANQLYDTAHSAAAWGRHHDRPQGITAFGDEPLMRRILNGDDHLTGWYEHPKGGHFPAMERPAELVGDLRAFFGSLQPA</sequence>
<keyword evidence="7" id="KW-1185">Reference proteome</keyword>
<dbReference type="InterPro" id="IPR000639">
    <property type="entry name" value="Epox_hydrolase-like"/>
</dbReference>
<evidence type="ECO:0000259" key="5">
    <source>
        <dbReference type="Pfam" id="PF06441"/>
    </source>
</evidence>